<evidence type="ECO:0000256" key="8">
    <source>
        <dbReference type="ARBA" id="ARBA00063535"/>
    </source>
</evidence>
<evidence type="ECO:0000313" key="15">
    <source>
        <dbReference type="Proteomes" id="UP000009168"/>
    </source>
</evidence>
<name>Q23CU9_TETTS</name>
<evidence type="ECO:0000256" key="6">
    <source>
        <dbReference type="ARBA" id="ARBA00023055"/>
    </source>
</evidence>
<dbReference type="KEGG" id="tet:TTHERM_00052410"/>
<reference evidence="15" key="1">
    <citation type="journal article" date="2006" name="PLoS Biol.">
        <title>Macronuclear genome sequence of the ciliate Tetrahymena thermophila, a model eukaryote.</title>
        <authorList>
            <person name="Eisen J.A."/>
            <person name="Coyne R.S."/>
            <person name="Wu M."/>
            <person name="Wu D."/>
            <person name="Thiagarajan M."/>
            <person name="Wortman J.R."/>
            <person name="Badger J.H."/>
            <person name="Ren Q."/>
            <person name="Amedeo P."/>
            <person name="Jones K.M."/>
            <person name="Tallon L.J."/>
            <person name="Delcher A.L."/>
            <person name="Salzberg S.L."/>
            <person name="Silva J.C."/>
            <person name="Haas B.J."/>
            <person name="Majoros W.H."/>
            <person name="Farzad M."/>
            <person name="Carlton J.M."/>
            <person name="Smith R.K. Jr."/>
            <person name="Garg J."/>
            <person name="Pearlman R.E."/>
            <person name="Karrer K.M."/>
            <person name="Sun L."/>
            <person name="Manning G."/>
            <person name="Elde N.C."/>
            <person name="Turkewitz A.P."/>
            <person name="Asai D.J."/>
            <person name="Wilkes D.E."/>
            <person name="Wang Y."/>
            <person name="Cai H."/>
            <person name="Collins K."/>
            <person name="Stewart B.A."/>
            <person name="Lee S.R."/>
            <person name="Wilamowska K."/>
            <person name="Weinberg Z."/>
            <person name="Ruzzo W.L."/>
            <person name="Wloga D."/>
            <person name="Gaertig J."/>
            <person name="Frankel J."/>
            <person name="Tsao C.-C."/>
            <person name="Gorovsky M.A."/>
            <person name="Keeling P.J."/>
            <person name="Waller R.F."/>
            <person name="Patron N.J."/>
            <person name="Cherry J.M."/>
            <person name="Stover N.A."/>
            <person name="Krieger C.J."/>
            <person name="del Toro C."/>
            <person name="Ryder H.F."/>
            <person name="Williamson S.C."/>
            <person name="Barbeau R.A."/>
            <person name="Hamilton E.P."/>
            <person name="Orias E."/>
        </authorList>
    </citation>
    <scope>NUCLEOTIDE SEQUENCE [LARGE SCALE GENOMIC DNA]</scope>
    <source>
        <strain evidence="15">SB210</strain>
    </source>
</reference>
<accession>Q23CU9</accession>
<evidence type="ECO:0000313" key="14">
    <source>
        <dbReference type="EMBL" id="EAR94352.1"/>
    </source>
</evidence>
<dbReference type="FunFam" id="3.30.530.20:FF:000017">
    <property type="entry name" value="Phosphatidylcholine transfer protein, putative"/>
    <property type="match status" value="1"/>
</dbReference>
<evidence type="ECO:0000256" key="1">
    <source>
        <dbReference type="ARBA" id="ARBA00004496"/>
    </source>
</evidence>
<keyword evidence="6" id="KW-0445">Lipid transport</keyword>
<feature type="region of interest" description="Disordered" evidence="12">
    <location>
        <begin position="791"/>
        <end position="812"/>
    </location>
</feature>
<dbReference type="STRING" id="312017.Q23CU9"/>
<keyword evidence="7" id="KW-0446">Lipid-binding</keyword>
<dbReference type="GeneID" id="7843948"/>
<dbReference type="PANTHER" id="PTHR19308">
    <property type="entry name" value="PHOSPHATIDYLCHOLINE TRANSFER PROTEIN"/>
    <property type="match status" value="1"/>
</dbReference>
<feature type="domain" description="START" evidence="13">
    <location>
        <begin position="973"/>
        <end position="1159"/>
    </location>
</feature>
<dbReference type="PANTHER" id="PTHR19308:SF14">
    <property type="entry name" value="START DOMAIN-CONTAINING PROTEIN"/>
    <property type="match status" value="1"/>
</dbReference>
<comment type="subunit">
    <text evidence="8">Interacts with ACOT13/THEM2.</text>
</comment>
<keyword evidence="5" id="KW-0007">Acetylation</keyword>
<keyword evidence="2" id="KW-0813">Transport</keyword>
<evidence type="ECO:0000256" key="5">
    <source>
        <dbReference type="ARBA" id="ARBA00022990"/>
    </source>
</evidence>
<evidence type="ECO:0000256" key="12">
    <source>
        <dbReference type="SAM" id="MobiDB-lite"/>
    </source>
</evidence>
<dbReference type="InParanoid" id="Q23CU9"/>
<feature type="compositionally biased region" description="Basic and acidic residues" evidence="12">
    <location>
        <begin position="747"/>
        <end position="764"/>
    </location>
</feature>
<evidence type="ECO:0000256" key="3">
    <source>
        <dbReference type="ARBA" id="ARBA00022490"/>
    </source>
</evidence>
<organism evidence="14 15">
    <name type="scientific">Tetrahymena thermophila (strain SB210)</name>
    <dbReference type="NCBI Taxonomy" id="312017"/>
    <lineage>
        <taxon>Eukaryota</taxon>
        <taxon>Sar</taxon>
        <taxon>Alveolata</taxon>
        <taxon>Ciliophora</taxon>
        <taxon>Intramacronucleata</taxon>
        <taxon>Oligohymenophorea</taxon>
        <taxon>Hymenostomatida</taxon>
        <taxon>Tetrahymenina</taxon>
        <taxon>Tetrahymenidae</taxon>
        <taxon>Tetrahymena</taxon>
    </lineage>
</organism>
<feature type="region of interest" description="Disordered" evidence="12">
    <location>
        <begin position="571"/>
        <end position="600"/>
    </location>
</feature>
<keyword evidence="15" id="KW-1185">Reference proteome</keyword>
<dbReference type="InterPro" id="IPR051213">
    <property type="entry name" value="START_lipid_transfer"/>
</dbReference>
<dbReference type="GO" id="GO:0005829">
    <property type="term" value="C:cytosol"/>
    <property type="evidence" value="ECO:0007669"/>
    <property type="project" value="UniProtKB-ARBA"/>
</dbReference>
<dbReference type="SUPFAM" id="SSF55961">
    <property type="entry name" value="Bet v1-like"/>
    <property type="match status" value="1"/>
</dbReference>
<keyword evidence="3" id="KW-0963">Cytoplasm</keyword>
<dbReference type="AlphaFoldDB" id="Q23CU9"/>
<dbReference type="Proteomes" id="UP000009168">
    <property type="component" value="Unassembled WGS sequence"/>
</dbReference>
<dbReference type="GO" id="GO:0006869">
    <property type="term" value="P:lipid transport"/>
    <property type="evidence" value="ECO:0007669"/>
    <property type="project" value="UniProtKB-KW"/>
</dbReference>
<dbReference type="GO" id="GO:0008289">
    <property type="term" value="F:lipid binding"/>
    <property type="evidence" value="ECO:0007669"/>
    <property type="project" value="UniProtKB-KW"/>
</dbReference>
<dbReference type="PROSITE" id="PS50848">
    <property type="entry name" value="START"/>
    <property type="match status" value="1"/>
</dbReference>
<dbReference type="RefSeq" id="XP_001014937.1">
    <property type="nucleotide sequence ID" value="XM_001014937.1"/>
</dbReference>
<dbReference type="InterPro" id="IPR002913">
    <property type="entry name" value="START_lipid-bd_dom"/>
</dbReference>
<dbReference type="EMBL" id="GG662712">
    <property type="protein sequence ID" value="EAR94352.1"/>
    <property type="molecule type" value="Genomic_DNA"/>
</dbReference>
<dbReference type="CDD" id="cd00177">
    <property type="entry name" value="START"/>
    <property type="match status" value="1"/>
</dbReference>
<gene>
    <name evidence="14" type="ORF">TTHERM_00052410</name>
</gene>
<evidence type="ECO:0000256" key="9">
    <source>
        <dbReference type="ARBA" id="ARBA00069061"/>
    </source>
</evidence>
<proteinExistence type="predicted"/>
<sequence length="1169" mass="135101">MIQQKEITIKQDEPGDQQKEQMIFQKELDAAQNKQSENQDLQIPQIQPFKNISQISVNKQESTLKKQKVKSNKWVLKNRSQGQNKQNNMSNFNSSIQKSMIKSVQIEDQENQIKANSRKASLGLEAIQIDVNRGYQMKSLDNSLQVNTQKINIQNQKPENGSKQDFILENQQQNNDQENRNSGPNTKKQGKTENIQKKYAVIEKGIECSPEIETDEQMLNKLLEENKYRPTKEWKEQFEKDMSELLLGSEVQDKRAVGSLLGITVFGIVGFVASGLNPIGLVAGAVAGGVIGQYAGRKIKKKLLRTKKLLQFDLFTLKLNCYIKFGQELIKPCKLDINTYRFYIEKVVEEMKVAIQYRRFRQKFHKDIKKILEKFLKLLKKDFCFKAILLSYKLTKEIIKRKKYQSNNQPEFTLAEEEQIVDCVMNVLIPCLNILSDNQENLTPILKTFQFKLEKLSKDYVILSLIEKGNHVTSNKNKTFKQIEELDQQLDQEINIEAFERIFNPEHIKQFIIKGESGVHNQQSHGKNDNNIQKLAESGNKHKNVINSQQKKPKLSQGKDADLYQEQSSLNSNYQNNNDLNRNAEDEQRSATSNQTEKKQQRIIDLYIQAIEQRNKNQVSQKKDDENDIGDDESGMQQNMMFGDDVNKKRVNTNNNPSQYPAFSKQHLSKIAQKENIILSPGTGFSNQQDELQEMDLINQKQNSMLQDVKLLQQNSYTSTINQDTSQIKRKISNIQIQFNQLPKKQLDVDQESIKSNKQDENVAKKTNNQMQDIESQNNQALNRDNIELNSNEDSRQSNYKENQQNLKSGNNFNIHFNKEQSRSFARNDNRTFLKMNSDESIFSKNNPSPKYDKQIQLQGDHDQPMKDSIVGDQVIELPQKMSVQRGSIFKQANNQNNNNPSIQQKGQPNFRQSIVLSRDDNFKEEVVVVNIPEIQKEEKMSQSTSKEEKNKLDPQTQEKFDRLISLVQEDPEKTWECVIKKDDIMFIYKKMIPGNPCVLVRAESLIKDCNAEEVFVQIYNAELRSQWDKVTQGFTVIDKLQDGVDIIYFFVDPGLGVTKRDFCQTRVLKKDYPQKGQTTIVFYSIQHPSCPERKGYIRAFSHIAGYVIRPQGKDTSLTIMTQSDVKGIVPKYVVNYMAARAPPKWIESMKKGCIDYRNSLLGITKKKK</sequence>
<protein>
    <recommendedName>
        <fullName evidence="9">Phosphatidylcholine transfer protein</fullName>
    </recommendedName>
    <alternativeName>
        <fullName evidence="11">START domain-containing protein 2</fullName>
    </alternativeName>
    <alternativeName>
        <fullName evidence="10">StAR-related lipid transfer protein 2</fullName>
    </alternativeName>
</protein>
<dbReference type="eggNOG" id="KOG2761">
    <property type="taxonomic scope" value="Eukaryota"/>
</dbReference>
<dbReference type="OrthoDB" id="5403181at2759"/>
<evidence type="ECO:0000259" key="13">
    <source>
        <dbReference type="PROSITE" id="PS50848"/>
    </source>
</evidence>
<evidence type="ECO:0000256" key="7">
    <source>
        <dbReference type="ARBA" id="ARBA00023121"/>
    </source>
</evidence>
<evidence type="ECO:0000256" key="11">
    <source>
        <dbReference type="ARBA" id="ARBA00079049"/>
    </source>
</evidence>
<dbReference type="Gene3D" id="3.30.530.20">
    <property type="match status" value="1"/>
</dbReference>
<feature type="region of interest" description="Disordered" evidence="12">
    <location>
        <begin position="747"/>
        <end position="771"/>
    </location>
</feature>
<evidence type="ECO:0000256" key="2">
    <source>
        <dbReference type="ARBA" id="ARBA00022448"/>
    </source>
</evidence>
<dbReference type="HOGENOM" id="CLU_275153_0_0_1"/>
<dbReference type="Pfam" id="PF01852">
    <property type="entry name" value="START"/>
    <property type="match status" value="1"/>
</dbReference>
<feature type="region of interest" description="Disordered" evidence="12">
    <location>
        <begin position="171"/>
        <end position="194"/>
    </location>
</feature>
<evidence type="ECO:0000256" key="10">
    <source>
        <dbReference type="ARBA" id="ARBA00077188"/>
    </source>
</evidence>
<keyword evidence="4" id="KW-0597">Phosphoprotein</keyword>
<comment type="subcellular location">
    <subcellularLocation>
        <location evidence="1">Cytoplasm</location>
    </subcellularLocation>
</comment>
<feature type="compositionally biased region" description="Low complexity" evidence="12">
    <location>
        <begin position="571"/>
        <end position="581"/>
    </location>
</feature>
<dbReference type="InterPro" id="IPR023393">
    <property type="entry name" value="START-like_dom_sf"/>
</dbReference>
<evidence type="ECO:0000256" key="4">
    <source>
        <dbReference type="ARBA" id="ARBA00022553"/>
    </source>
</evidence>
<feature type="region of interest" description="Disordered" evidence="12">
    <location>
        <begin position="615"/>
        <end position="636"/>
    </location>
</feature>
<dbReference type="SMART" id="SM00234">
    <property type="entry name" value="START"/>
    <property type="match status" value="1"/>
</dbReference>